<organism evidence="4">
    <name type="scientific">Caenorhabditis brenneri</name>
    <name type="common">Nematode worm</name>
    <dbReference type="NCBI Taxonomy" id="135651"/>
    <lineage>
        <taxon>Eukaryota</taxon>
        <taxon>Metazoa</taxon>
        <taxon>Ecdysozoa</taxon>
        <taxon>Nematoda</taxon>
        <taxon>Chromadorea</taxon>
        <taxon>Rhabditida</taxon>
        <taxon>Rhabditina</taxon>
        <taxon>Rhabditomorpha</taxon>
        <taxon>Rhabditoidea</taxon>
        <taxon>Rhabditidae</taxon>
        <taxon>Peloderinae</taxon>
        <taxon>Caenorhabditis</taxon>
    </lineage>
</organism>
<feature type="region of interest" description="Disordered" evidence="2">
    <location>
        <begin position="90"/>
        <end position="134"/>
    </location>
</feature>
<dbReference type="AlphaFoldDB" id="G0NAG2"/>
<name>G0NAG2_CAEBE</name>
<keyword evidence="4" id="KW-1185">Reference proteome</keyword>
<feature type="compositionally biased region" description="Basic and acidic residues" evidence="2">
    <location>
        <begin position="91"/>
        <end position="134"/>
    </location>
</feature>
<dbReference type="Gene3D" id="1.10.10.60">
    <property type="entry name" value="Homeodomain-like"/>
    <property type="match status" value="1"/>
</dbReference>
<sequence>MGRGKAYTPEEELAILEYVFSKVKNDNDFGLKSSKLTRKDDWTDLEKKPGMSRTAASLANHYRRHMQNRLYSIEGADAECLMVIGKAHRVQMTDKKKDGNSMEKSKIDSVDEKKTNCDDKKTLSGSEKNQEREK</sequence>
<evidence type="ECO:0000256" key="2">
    <source>
        <dbReference type="SAM" id="MobiDB-lite"/>
    </source>
</evidence>
<protein>
    <recommendedName>
        <fullName evidence="5">Myb-like domain-containing protein</fullName>
    </recommendedName>
</protein>
<evidence type="ECO:0000313" key="3">
    <source>
        <dbReference type="EMBL" id="EGT56144.1"/>
    </source>
</evidence>
<dbReference type="HOGENOM" id="CLU_156769_0_0_1"/>
<accession>G0NAG2</accession>
<evidence type="ECO:0000256" key="1">
    <source>
        <dbReference type="ARBA" id="ARBA00004123"/>
    </source>
</evidence>
<dbReference type="SUPFAM" id="SSF46689">
    <property type="entry name" value="Homeodomain-like"/>
    <property type="match status" value="1"/>
</dbReference>
<comment type="subcellular location">
    <subcellularLocation>
        <location evidence="1">Nucleus</location>
    </subcellularLocation>
</comment>
<evidence type="ECO:0008006" key="5">
    <source>
        <dbReference type="Google" id="ProtNLM"/>
    </source>
</evidence>
<dbReference type="EMBL" id="GL379854">
    <property type="protein sequence ID" value="EGT56144.1"/>
    <property type="molecule type" value="Genomic_DNA"/>
</dbReference>
<dbReference type="GO" id="GO:0005634">
    <property type="term" value="C:nucleus"/>
    <property type="evidence" value="ECO:0007669"/>
    <property type="project" value="UniProtKB-SubCell"/>
</dbReference>
<dbReference type="Proteomes" id="UP000008068">
    <property type="component" value="Unassembled WGS sequence"/>
</dbReference>
<evidence type="ECO:0000313" key="4">
    <source>
        <dbReference type="Proteomes" id="UP000008068"/>
    </source>
</evidence>
<gene>
    <name evidence="3" type="ORF">CAEBREN_11299</name>
</gene>
<dbReference type="InParanoid" id="G0NAG2"/>
<proteinExistence type="predicted"/>
<dbReference type="InterPro" id="IPR009057">
    <property type="entry name" value="Homeodomain-like_sf"/>
</dbReference>
<reference evidence="4" key="1">
    <citation type="submission" date="2011-07" db="EMBL/GenBank/DDBJ databases">
        <authorList>
            <consortium name="Caenorhabditis brenneri Sequencing and Analysis Consortium"/>
            <person name="Wilson R.K."/>
        </authorList>
    </citation>
    <scope>NUCLEOTIDE SEQUENCE [LARGE SCALE GENOMIC DNA]</scope>
    <source>
        <strain evidence="4">PB2801</strain>
    </source>
</reference>